<name>A0ABU1JS86_9PROT</name>
<dbReference type="EMBL" id="JAVDPW010000007">
    <property type="protein sequence ID" value="MDR6291481.1"/>
    <property type="molecule type" value="Genomic_DNA"/>
</dbReference>
<dbReference type="NCBIfam" id="TIGR04042">
    <property type="entry name" value="MSMEG_0570_fam"/>
    <property type="match status" value="1"/>
</dbReference>
<reference evidence="1 2" key="1">
    <citation type="submission" date="2023-07" db="EMBL/GenBank/DDBJ databases">
        <title>Sorghum-associated microbial communities from plants grown in Nebraska, USA.</title>
        <authorList>
            <person name="Schachtman D."/>
        </authorList>
    </citation>
    <scope>NUCLEOTIDE SEQUENCE [LARGE SCALE GENOMIC DNA]</scope>
    <source>
        <strain evidence="1 2">584</strain>
    </source>
</reference>
<organism evidence="1 2">
    <name type="scientific">Inquilinus ginsengisoli</name>
    <dbReference type="NCBI Taxonomy" id="363840"/>
    <lineage>
        <taxon>Bacteria</taxon>
        <taxon>Pseudomonadati</taxon>
        <taxon>Pseudomonadota</taxon>
        <taxon>Alphaproteobacteria</taxon>
        <taxon>Rhodospirillales</taxon>
        <taxon>Rhodospirillaceae</taxon>
        <taxon>Inquilinus</taxon>
    </lineage>
</organism>
<keyword evidence="2" id="KW-1185">Reference proteome</keyword>
<sequence length="95" mass="10623">MPEMHFAIRWPDGTRETCYSPSLVIKDHLALGEAYPVADFLDRSRTALTIAGDRVRQKFGFDCPRAAGQIARLEAACRHFIDQPGALVSVESFQE</sequence>
<protein>
    <submittedName>
        <fullName evidence="1">Repeat protein (TIGR04042 family)</fullName>
    </submittedName>
</protein>
<accession>A0ABU1JS86</accession>
<dbReference type="Proteomes" id="UP001262410">
    <property type="component" value="Unassembled WGS sequence"/>
</dbReference>
<comment type="caution">
    <text evidence="1">The sequence shown here is derived from an EMBL/GenBank/DDBJ whole genome shotgun (WGS) entry which is preliminary data.</text>
</comment>
<dbReference type="InterPro" id="IPR023846">
    <property type="entry name" value="CHP04042_MSMEG0570"/>
</dbReference>
<dbReference type="RefSeq" id="WP_309796728.1">
    <property type="nucleotide sequence ID" value="NZ_JAVDPW010000007.1"/>
</dbReference>
<gene>
    <name evidence="1" type="ORF">E9232_004015</name>
</gene>
<proteinExistence type="predicted"/>
<evidence type="ECO:0000313" key="2">
    <source>
        <dbReference type="Proteomes" id="UP001262410"/>
    </source>
</evidence>
<evidence type="ECO:0000313" key="1">
    <source>
        <dbReference type="EMBL" id="MDR6291481.1"/>
    </source>
</evidence>